<evidence type="ECO:0000259" key="3">
    <source>
        <dbReference type="Pfam" id="PF00149"/>
    </source>
</evidence>
<protein>
    <submittedName>
        <fullName evidence="4">Calcineurin-like phosphoesterase</fullName>
    </submittedName>
</protein>
<feature type="transmembrane region" description="Helical" evidence="2">
    <location>
        <begin position="516"/>
        <end position="540"/>
    </location>
</feature>
<dbReference type="Proteomes" id="UP000184363">
    <property type="component" value="Unassembled WGS sequence"/>
</dbReference>
<reference evidence="4 5" key="1">
    <citation type="submission" date="2016-11" db="EMBL/GenBank/DDBJ databases">
        <authorList>
            <person name="Jaros S."/>
            <person name="Januszkiewicz K."/>
            <person name="Wedrychowicz H."/>
        </authorList>
    </citation>
    <scope>NUCLEOTIDE SEQUENCE [LARGE SCALE GENOMIC DNA]</scope>
    <source>
        <strain evidence="4 5">DSM 43832</strain>
    </source>
</reference>
<dbReference type="RefSeq" id="WP_073457016.1">
    <property type="nucleotide sequence ID" value="NZ_CALGVN010000045.1"/>
</dbReference>
<feature type="transmembrane region" description="Helical" evidence="2">
    <location>
        <begin position="451"/>
        <end position="468"/>
    </location>
</feature>
<feature type="region of interest" description="Disordered" evidence="1">
    <location>
        <begin position="328"/>
        <end position="347"/>
    </location>
</feature>
<dbReference type="Pfam" id="PF00149">
    <property type="entry name" value="Metallophos"/>
    <property type="match status" value="1"/>
</dbReference>
<dbReference type="SUPFAM" id="SSF56300">
    <property type="entry name" value="Metallo-dependent phosphatases"/>
    <property type="match status" value="1"/>
</dbReference>
<dbReference type="InterPro" id="IPR029052">
    <property type="entry name" value="Metallo-depent_PP-like"/>
</dbReference>
<dbReference type="PANTHER" id="PTHR34211">
    <property type="entry name" value="CALCINEURIN-LIKE METALLO-PHOSPHOESTERASE SUPERFAMILY PROTEIN"/>
    <property type="match status" value="1"/>
</dbReference>
<name>A0A1M6T5X1_PSETH</name>
<keyword evidence="2" id="KW-0812">Transmembrane</keyword>
<proteinExistence type="predicted"/>
<dbReference type="GO" id="GO:0016787">
    <property type="term" value="F:hydrolase activity"/>
    <property type="evidence" value="ECO:0007669"/>
    <property type="project" value="InterPro"/>
</dbReference>
<sequence length="625" mass="68286">MGLPMPLARVLDAVQGRRTRVHGEPAVRWLSVPQLVRTAVEVMQAASFAKFADKRETMATTPREFYRLPDPGREDVWVDYVADTGDGFDATFATARCVSGGASVPIAATGAGARPAQADLLVLGGDEVYPTASALQYELRFNEVFRAAASLDHVFDLPPVVALPGNHDWYDGLAAFRRNFCESWVLRTPAGRGDPVPAPIPVPPPAERDDVGGWGAFQSRSYFAVQLSPRWWLWAVDSQLDAPIDAEQLAYFRAARALLGDAKIILCTASPSWLEASGRELYSAEADSPLYTLLWFVDRVLGAAERHRVRLVLTGDQHHYSRYTCTDPVEPPPAAEPGAEPAGELAEEPEPFCPELVTCGGGGASLAATHHLPERLGFALQPWPSGSGAGVHYERRTCYPDVDVSRRIGTSQFLSAAWRNGPSLPLLVGAVDYVLFLAFALNWPLSWARAWQFWVPTVVVAGILYGYATSGTKERRSRRPRDRARALLTLGHTLGHLAVAALVALLAAALGDPPTAPWYVMIWAYPLLAVLGTVVFVTYLQIADRFGCHTLEAFSGLRIDGYKSHLRLRVAADEVEIHVLGIEEVPPARRAADLARVLPRVHLVESFTVPWSARDRAREAVPESA</sequence>
<dbReference type="PANTHER" id="PTHR34211:SF3">
    <property type="entry name" value="CALCINEURIN-LIKE METALLO-PHOSPHOESTERASE SUPERFAMILY PROTEIN"/>
    <property type="match status" value="1"/>
</dbReference>
<keyword evidence="2" id="KW-0472">Membrane</keyword>
<evidence type="ECO:0000313" key="4">
    <source>
        <dbReference type="EMBL" id="SHK52375.1"/>
    </source>
</evidence>
<dbReference type="STRING" id="1848.SAMN05443637_107174"/>
<dbReference type="EMBL" id="FRAP01000007">
    <property type="protein sequence ID" value="SHK52375.1"/>
    <property type="molecule type" value="Genomic_DNA"/>
</dbReference>
<dbReference type="InterPro" id="IPR004843">
    <property type="entry name" value="Calcineurin-like_PHP"/>
</dbReference>
<feature type="domain" description="Calcineurin-like phosphoesterase" evidence="3">
    <location>
        <begin position="113"/>
        <end position="197"/>
    </location>
</feature>
<organism evidence="4 5">
    <name type="scientific">Pseudonocardia thermophila</name>
    <dbReference type="NCBI Taxonomy" id="1848"/>
    <lineage>
        <taxon>Bacteria</taxon>
        <taxon>Bacillati</taxon>
        <taxon>Actinomycetota</taxon>
        <taxon>Actinomycetes</taxon>
        <taxon>Pseudonocardiales</taxon>
        <taxon>Pseudonocardiaceae</taxon>
        <taxon>Pseudonocardia</taxon>
    </lineage>
</organism>
<evidence type="ECO:0000256" key="1">
    <source>
        <dbReference type="SAM" id="MobiDB-lite"/>
    </source>
</evidence>
<gene>
    <name evidence="4" type="ORF">SAMN05443637_107174</name>
</gene>
<evidence type="ECO:0000313" key="5">
    <source>
        <dbReference type="Proteomes" id="UP000184363"/>
    </source>
</evidence>
<keyword evidence="2" id="KW-1133">Transmembrane helix</keyword>
<feature type="transmembrane region" description="Helical" evidence="2">
    <location>
        <begin position="489"/>
        <end position="510"/>
    </location>
</feature>
<dbReference type="OrthoDB" id="500534at2"/>
<keyword evidence="5" id="KW-1185">Reference proteome</keyword>
<dbReference type="AlphaFoldDB" id="A0A1M6T5X1"/>
<evidence type="ECO:0000256" key="2">
    <source>
        <dbReference type="SAM" id="Phobius"/>
    </source>
</evidence>
<accession>A0A1M6T5X1</accession>